<dbReference type="Pfam" id="PF06985">
    <property type="entry name" value="HET"/>
    <property type="match status" value="1"/>
</dbReference>
<dbReference type="Proteomes" id="UP001321749">
    <property type="component" value="Unassembled WGS sequence"/>
</dbReference>
<dbReference type="AlphaFoldDB" id="A0AAV9HKE3"/>
<name>A0AAV9HKE3_9PEZI</name>
<dbReference type="InterPro" id="IPR010730">
    <property type="entry name" value="HET"/>
</dbReference>
<feature type="domain" description="Heterokaryon incompatibility" evidence="1">
    <location>
        <begin position="78"/>
        <end position="265"/>
    </location>
</feature>
<dbReference type="PANTHER" id="PTHR24148:SF73">
    <property type="entry name" value="HET DOMAIN PROTEIN (AFU_ORTHOLOGUE AFUA_8G01020)"/>
    <property type="match status" value="1"/>
</dbReference>
<organism evidence="2 3">
    <name type="scientific">Cladorrhinum samala</name>
    <dbReference type="NCBI Taxonomy" id="585594"/>
    <lineage>
        <taxon>Eukaryota</taxon>
        <taxon>Fungi</taxon>
        <taxon>Dikarya</taxon>
        <taxon>Ascomycota</taxon>
        <taxon>Pezizomycotina</taxon>
        <taxon>Sordariomycetes</taxon>
        <taxon>Sordariomycetidae</taxon>
        <taxon>Sordariales</taxon>
        <taxon>Podosporaceae</taxon>
        <taxon>Cladorrhinum</taxon>
    </lineage>
</organism>
<protein>
    <submittedName>
        <fullName evidence="2">Heterokaryon incompatibility protein-domain-containing protein</fullName>
    </submittedName>
</protein>
<accession>A0AAV9HKE3</accession>
<feature type="non-terminal residue" evidence="2">
    <location>
        <position position="597"/>
    </location>
</feature>
<proteinExistence type="predicted"/>
<evidence type="ECO:0000259" key="1">
    <source>
        <dbReference type="Pfam" id="PF06985"/>
    </source>
</evidence>
<evidence type="ECO:0000313" key="3">
    <source>
        <dbReference type="Proteomes" id="UP001321749"/>
    </source>
</evidence>
<comment type="caution">
    <text evidence="2">The sequence shown here is derived from an EMBL/GenBank/DDBJ whole genome shotgun (WGS) entry which is preliminary data.</text>
</comment>
<gene>
    <name evidence="2" type="ORF">QBC42DRAFT_311376</name>
</gene>
<dbReference type="InterPro" id="IPR052895">
    <property type="entry name" value="HetReg/Transcr_Mod"/>
</dbReference>
<evidence type="ECO:0000313" key="2">
    <source>
        <dbReference type="EMBL" id="KAK4459516.1"/>
    </source>
</evidence>
<reference evidence="2" key="1">
    <citation type="journal article" date="2023" name="Mol. Phylogenet. Evol.">
        <title>Genome-scale phylogeny and comparative genomics of the fungal order Sordariales.</title>
        <authorList>
            <person name="Hensen N."/>
            <person name="Bonometti L."/>
            <person name="Westerberg I."/>
            <person name="Brannstrom I.O."/>
            <person name="Guillou S."/>
            <person name="Cros-Aarteil S."/>
            <person name="Calhoun S."/>
            <person name="Haridas S."/>
            <person name="Kuo A."/>
            <person name="Mondo S."/>
            <person name="Pangilinan J."/>
            <person name="Riley R."/>
            <person name="LaButti K."/>
            <person name="Andreopoulos B."/>
            <person name="Lipzen A."/>
            <person name="Chen C."/>
            <person name="Yan M."/>
            <person name="Daum C."/>
            <person name="Ng V."/>
            <person name="Clum A."/>
            <person name="Steindorff A."/>
            <person name="Ohm R.A."/>
            <person name="Martin F."/>
            <person name="Silar P."/>
            <person name="Natvig D.O."/>
            <person name="Lalanne C."/>
            <person name="Gautier V."/>
            <person name="Ament-Velasquez S.L."/>
            <person name="Kruys A."/>
            <person name="Hutchinson M.I."/>
            <person name="Powell A.J."/>
            <person name="Barry K."/>
            <person name="Miller A.N."/>
            <person name="Grigoriev I.V."/>
            <person name="Debuchy R."/>
            <person name="Gladieux P."/>
            <person name="Hiltunen Thoren M."/>
            <person name="Johannesson H."/>
        </authorList>
    </citation>
    <scope>NUCLEOTIDE SEQUENCE</scope>
    <source>
        <strain evidence="2">PSN324</strain>
    </source>
</reference>
<reference evidence="2" key="2">
    <citation type="submission" date="2023-06" db="EMBL/GenBank/DDBJ databases">
        <authorList>
            <consortium name="Lawrence Berkeley National Laboratory"/>
            <person name="Mondo S.J."/>
            <person name="Hensen N."/>
            <person name="Bonometti L."/>
            <person name="Westerberg I."/>
            <person name="Brannstrom I.O."/>
            <person name="Guillou S."/>
            <person name="Cros-Aarteil S."/>
            <person name="Calhoun S."/>
            <person name="Haridas S."/>
            <person name="Kuo A."/>
            <person name="Pangilinan J."/>
            <person name="Riley R."/>
            <person name="Labutti K."/>
            <person name="Andreopoulos B."/>
            <person name="Lipzen A."/>
            <person name="Chen C."/>
            <person name="Yanf M."/>
            <person name="Daum C."/>
            <person name="Ng V."/>
            <person name="Clum A."/>
            <person name="Steindorff A."/>
            <person name="Ohm R."/>
            <person name="Martin F."/>
            <person name="Silar P."/>
            <person name="Natvig D."/>
            <person name="Lalanne C."/>
            <person name="Gautier V."/>
            <person name="Ament-Velasquez S.L."/>
            <person name="Kruys A."/>
            <person name="Hutchinson M.I."/>
            <person name="Powell A.J."/>
            <person name="Barry K."/>
            <person name="Miller A.N."/>
            <person name="Grigoriev I.V."/>
            <person name="Debuchy R."/>
            <person name="Gladieux P."/>
            <person name="Thoren M.H."/>
            <person name="Johannesson H."/>
        </authorList>
    </citation>
    <scope>NUCLEOTIDE SEQUENCE</scope>
    <source>
        <strain evidence="2">PSN324</strain>
    </source>
</reference>
<sequence>MEARGTTPPAYIRRQRREKNMPRFGPRREFQEFEYAPLVRDSEIRLFVIPPAEEGWVDLFDGIAGNLIRADLLTEPEYDALSYSWGSESGDYSRDYQILISPGTPDEGVVRVTHNCAQAITRLRLERKPRAVWIDAICINQKDPSERSHQVSIMSNIYTSARRVVAYTGRGSAQTDQLFDYLNSVDEKTINAPTPPMPSPTNWLTALESEIKQPGTWLRRKLESSFVFRHRPDVYPQQIIPDDIPQLALAFFNLRYFTRVWTLQETLLPSLDQTVLICGDKTTSAARALHVLIYTLIRHRAGSAAAGACLKSGSGATTAPAPSPAPRSHLLDILLATRHRGASDPRDRIYGVLSIAWGMDSPYRRRYHHHHHHHHHPDADFYSVDYSLRSEEVYARYSEMFIRHYGVGLWLGLLAWQSRYLPSWAAEWGEKIPFSRDADAGEEKFPAAMRNVEGDNPETQRVRFDDFREPGGRTRRVMVLEGRRRVKQGWVVRDVYGVRAQRDEDDEEDVKENEPVEEISGERGDQVFVEMYPGFVAILKREEKSANYVFVQAAAHGRTKHEAKELAEMWGRVVFDGAGWEGAYSDEYLGEVETFRI</sequence>
<dbReference type="PANTHER" id="PTHR24148">
    <property type="entry name" value="ANKYRIN REPEAT DOMAIN-CONTAINING PROTEIN 39 HOMOLOG-RELATED"/>
    <property type="match status" value="1"/>
</dbReference>
<keyword evidence="3" id="KW-1185">Reference proteome</keyword>
<dbReference type="EMBL" id="MU865034">
    <property type="protein sequence ID" value="KAK4459516.1"/>
    <property type="molecule type" value="Genomic_DNA"/>
</dbReference>